<organism evidence="8 9">
    <name type="scientific">Kribbella albertanoniae</name>
    <dbReference type="NCBI Taxonomy" id="1266829"/>
    <lineage>
        <taxon>Bacteria</taxon>
        <taxon>Bacillati</taxon>
        <taxon>Actinomycetota</taxon>
        <taxon>Actinomycetes</taxon>
        <taxon>Propionibacteriales</taxon>
        <taxon>Kribbellaceae</taxon>
        <taxon>Kribbella</taxon>
    </lineage>
</organism>
<keyword evidence="1" id="KW-0813">Transport</keyword>
<proteinExistence type="predicted"/>
<dbReference type="OrthoDB" id="3180400at2"/>
<dbReference type="Pfam" id="PF08402">
    <property type="entry name" value="TOBE_2"/>
    <property type="match status" value="1"/>
</dbReference>
<dbReference type="SUPFAM" id="SSF50331">
    <property type="entry name" value="MOP-like"/>
    <property type="match status" value="1"/>
</dbReference>
<dbReference type="InterPro" id="IPR012340">
    <property type="entry name" value="NA-bd_OB-fold"/>
</dbReference>
<reference evidence="8 9" key="1">
    <citation type="submission" date="2019-03" db="EMBL/GenBank/DDBJ databases">
        <title>Draft genome sequences of novel Actinobacteria.</title>
        <authorList>
            <person name="Sahin N."/>
            <person name="Ay H."/>
            <person name="Saygin H."/>
        </authorList>
    </citation>
    <scope>NUCLEOTIDE SEQUENCE [LARGE SCALE GENOMIC DNA]</scope>
    <source>
        <strain evidence="8 9">JCM 30547</strain>
    </source>
</reference>
<dbReference type="InterPro" id="IPR003593">
    <property type="entry name" value="AAA+_ATPase"/>
</dbReference>
<dbReference type="Pfam" id="PF00005">
    <property type="entry name" value="ABC_tran"/>
    <property type="match status" value="1"/>
</dbReference>
<dbReference type="Gene3D" id="3.40.50.300">
    <property type="entry name" value="P-loop containing nucleotide triphosphate hydrolases"/>
    <property type="match status" value="1"/>
</dbReference>
<comment type="caution">
    <text evidence="8">The sequence shown here is derived from an EMBL/GenBank/DDBJ whole genome shotgun (WGS) entry which is preliminary data.</text>
</comment>
<evidence type="ECO:0000256" key="3">
    <source>
        <dbReference type="ARBA" id="ARBA00022741"/>
    </source>
</evidence>
<dbReference type="InterPro" id="IPR047641">
    <property type="entry name" value="ABC_transpr_MalK/UgpC-like"/>
</dbReference>
<keyword evidence="4 8" id="KW-0067">ATP-binding</keyword>
<evidence type="ECO:0000256" key="1">
    <source>
        <dbReference type="ARBA" id="ARBA00022448"/>
    </source>
</evidence>
<keyword evidence="9" id="KW-1185">Reference proteome</keyword>
<dbReference type="PROSITE" id="PS00211">
    <property type="entry name" value="ABC_TRANSPORTER_1"/>
    <property type="match status" value="1"/>
</dbReference>
<dbReference type="SUPFAM" id="SSF52540">
    <property type="entry name" value="P-loop containing nucleoside triphosphate hydrolases"/>
    <property type="match status" value="1"/>
</dbReference>
<evidence type="ECO:0000256" key="2">
    <source>
        <dbReference type="ARBA" id="ARBA00022475"/>
    </source>
</evidence>
<keyword evidence="5" id="KW-1278">Translocase</keyword>
<dbReference type="GO" id="GO:0016887">
    <property type="term" value="F:ATP hydrolysis activity"/>
    <property type="evidence" value="ECO:0007669"/>
    <property type="project" value="InterPro"/>
</dbReference>
<dbReference type="InterPro" id="IPR003439">
    <property type="entry name" value="ABC_transporter-like_ATP-bd"/>
</dbReference>
<evidence type="ECO:0000256" key="4">
    <source>
        <dbReference type="ARBA" id="ARBA00022840"/>
    </source>
</evidence>
<dbReference type="InterPro" id="IPR008995">
    <property type="entry name" value="Mo/tungstate-bd_C_term_dom"/>
</dbReference>
<dbReference type="RefSeq" id="WP_132412558.1">
    <property type="nucleotide sequence ID" value="NZ_SMKA01000184.1"/>
</dbReference>
<evidence type="ECO:0000313" key="9">
    <source>
        <dbReference type="Proteomes" id="UP000295075"/>
    </source>
</evidence>
<evidence type="ECO:0000313" key="8">
    <source>
        <dbReference type="EMBL" id="TDC22682.1"/>
    </source>
</evidence>
<dbReference type="SMART" id="SM00382">
    <property type="entry name" value="AAA"/>
    <property type="match status" value="1"/>
</dbReference>
<dbReference type="PANTHER" id="PTHR43875">
    <property type="entry name" value="MALTODEXTRIN IMPORT ATP-BINDING PROTEIN MSMX"/>
    <property type="match status" value="1"/>
</dbReference>
<dbReference type="GO" id="GO:0055052">
    <property type="term" value="C:ATP-binding cassette (ABC) transporter complex, substrate-binding subunit-containing"/>
    <property type="evidence" value="ECO:0007669"/>
    <property type="project" value="TreeGrafter"/>
</dbReference>
<gene>
    <name evidence="8" type="ORF">E1261_30310</name>
</gene>
<dbReference type="Proteomes" id="UP000295075">
    <property type="component" value="Unassembled WGS sequence"/>
</dbReference>
<dbReference type="EMBL" id="SMKA01000184">
    <property type="protein sequence ID" value="TDC22682.1"/>
    <property type="molecule type" value="Genomic_DNA"/>
</dbReference>
<keyword evidence="2" id="KW-1003">Cell membrane</keyword>
<dbReference type="GO" id="GO:0140359">
    <property type="term" value="F:ABC-type transporter activity"/>
    <property type="evidence" value="ECO:0007669"/>
    <property type="project" value="UniProtKB-ARBA"/>
</dbReference>
<sequence length="359" mass="37725">MAGIDIEGLATVYPNGVRAVDGLDLHVADGEFFALLGPSGCGKTTLLRTIAGLESASEGTVRIDSVDVTRTEPGKRGVAMVFQDYALFPHMNVAENITYPLKVRRVAAATRAETAERTAGELSLNGLLERRPGQLSGGQQQRVALARAIASQGKVLLLDEPLSNLDARLRLEARTFLKKLQRDLGITTVFVTHDQAEALALADRIAVMESGKLRQLGTPREVFARPVNTFVANFIGSTPMNLLPGVVSSSGVSAAGGTLPAAASIPSGAEVTVGIRPEYLTLSTGDAIGPGLRGTVVVAENLGVQSLVSVDCDGTLIGVTVPEEQEPSVGKPVFLTAPPDRVLLYDRESGELLARQPVA</sequence>
<dbReference type="GO" id="GO:0005524">
    <property type="term" value="F:ATP binding"/>
    <property type="evidence" value="ECO:0007669"/>
    <property type="project" value="UniProtKB-KW"/>
</dbReference>
<name>A0A4R4PKS1_9ACTN</name>
<evidence type="ECO:0000256" key="5">
    <source>
        <dbReference type="ARBA" id="ARBA00022967"/>
    </source>
</evidence>
<dbReference type="Gene3D" id="2.40.50.140">
    <property type="entry name" value="Nucleic acid-binding proteins"/>
    <property type="match status" value="1"/>
</dbReference>
<dbReference type="InterPro" id="IPR013611">
    <property type="entry name" value="Transp-assoc_OB_typ2"/>
</dbReference>
<dbReference type="Gene3D" id="2.40.50.100">
    <property type="match status" value="1"/>
</dbReference>
<keyword evidence="6" id="KW-0472">Membrane</keyword>
<dbReference type="InterPro" id="IPR017871">
    <property type="entry name" value="ABC_transporter-like_CS"/>
</dbReference>
<evidence type="ECO:0000259" key="7">
    <source>
        <dbReference type="PROSITE" id="PS50893"/>
    </source>
</evidence>
<dbReference type="InterPro" id="IPR027417">
    <property type="entry name" value="P-loop_NTPase"/>
</dbReference>
<accession>A0A4R4PKS1</accession>
<protein>
    <submittedName>
        <fullName evidence="8">ABC transporter ATP-binding protein</fullName>
    </submittedName>
</protein>
<evidence type="ECO:0000256" key="6">
    <source>
        <dbReference type="ARBA" id="ARBA00023136"/>
    </source>
</evidence>
<keyword evidence="3" id="KW-0547">Nucleotide-binding</keyword>
<feature type="domain" description="ABC transporter" evidence="7">
    <location>
        <begin position="4"/>
        <end position="235"/>
    </location>
</feature>
<dbReference type="PROSITE" id="PS50893">
    <property type="entry name" value="ABC_TRANSPORTER_2"/>
    <property type="match status" value="1"/>
</dbReference>
<dbReference type="AlphaFoldDB" id="A0A4R4PKS1"/>
<dbReference type="PANTHER" id="PTHR43875:SF15">
    <property type="entry name" value="TREHALOSE IMPORT ATP-BINDING PROTEIN SUGC"/>
    <property type="match status" value="1"/>
</dbReference>
<dbReference type="FunFam" id="3.40.50.300:FF:000042">
    <property type="entry name" value="Maltose/maltodextrin ABC transporter, ATP-binding protein"/>
    <property type="match status" value="1"/>
</dbReference>